<dbReference type="InterPro" id="IPR026444">
    <property type="entry name" value="Secre_tail"/>
</dbReference>
<dbReference type="AlphaFoldDB" id="I0AJ47"/>
<dbReference type="InterPro" id="IPR036278">
    <property type="entry name" value="Sialidase_sf"/>
</dbReference>
<dbReference type="Proteomes" id="UP000007394">
    <property type="component" value="Chromosome"/>
</dbReference>
<sequence>MKKLFIIIALLNFNIAFPQDFSFVKIPFELNYSLTEGKILPKSNSTKDTLHCYYSFFRYGNQGYHSVSYDKGKSWSSPEYWGIWNEFDVLHTNDNRRVICYTSLGSLKIKTYDVDGNVIEKSFQIGTGTSNLQIRKLGNGAGIFYSRINNIYAFTSNDLINWSLPANTIYSKVKSFQILKLKNDKYFLAFTKTSEQNLYYTFSDDMINWKVPKTLLTGIPDSTRFVAEQNDSGEIILALEKFISTPFSEFKQKDILILTSVDYGSTWSSLTSITKFKGDDNLLSLTAAKNDFILSFSSKREKEIPDYYFGFLSTASDKHTPPFVYDVQPESENPENINALRFFAKIDDDESLKYAKLKLKFNNEEPFEIFMNDRGFDGDERQLDKIYTVTLMRKLQKGDAASYFVLAEDLSGNKTKSEVKNLFVPIDYQMTVCSLTNNRFKLSFNNSGILANTNQPLGNFDESTVLFSGGFLLTGYENGNLFESLVFSPSRIQDYIPGLVGGLEADPKNQIYIVRADDPPFGESWQLYKYATMLNAPFYDGDFDGVYNPVDKNNNGIWDEDEDAPEILGDVTTWCVFNDAVPSFLRRNDTMKPLGIEIQQSVFSFDKNENNQPDEKIYIRYRIINRGNVSEVLDSVLFSFFVDPDIDTEYLNDYMGTDTTLNLAYCYSQQDPNFGLNPPASGIALLQGPPVFIPGETFIDNNSNGIFDETIDIAVDTAVFKNGSLIPAKKISGAKNSELFSSFALIQHSIHFQSNFRLNQQGFIYAGSYIDICNYLFGTIYGNYNCNEINPLFHFSGNPVIPDGWVMNISSDIMYLSTTGFFKLKKDEPVDIWGVYVAGRGVDSLDSITEMKKNTQSAIQFYNKFPVNEERIPPIDILPTEYKLYQNFPNPFNNGTRIRFDIPTTEFVKLKVFDITGREVATLVNETKTPGEYEIVLNSEKLSSEVYFYQIIAGNFISVKKCILIK</sequence>
<dbReference type="Pfam" id="PF18962">
    <property type="entry name" value="Por_Secre_tail"/>
    <property type="match status" value="1"/>
</dbReference>
<dbReference type="EMBL" id="CP003418">
    <property type="protein sequence ID" value="AFH49004.1"/>
    <property type="molecule type" value="Genomic_DNA"/>
</dbReference>
<dbReference type="SUPFAM" id="SSF50939">
    <property type="entry name" value="Sialidases"/>
    <property type="match status" value="1"/>
</dbReference>
<dbReference type="KEGG" id="ial:IALB_1294"/>
<feature type="signal peptide" evidence="1">
    <location>
        <begin position="1"/>
        <end position="18"/>
    </location>
</feature>
<dbReference type="NCBIfam" id="TIGR04183">
    <property type="entry name" value="Por_Secre_tail"/>
    <property type="match status" value="1"/>
</dbReference>
<gene>
    <name evidence="3" type="ordered locus">IALB_1294</name>
</gene>
<evidence type="ECO:0000259" key="2">
    <source>
        <dbReference type="Pfam" id="PF18962"/>
    </source>
</evidence>
<keyword evidence="4" id="KW-1185">Reference proteome</keyword>
<evidence type="ECO:0000313" key="4">
    <source>
        <dbReference type="Proteomes" id="UP000007394"/>
    </source>
</evidence>
<organism evidence="3 4">
    <name type="scientific">Ignavibacterium album (strain DSM 19864 / JCM 16511 / NBRC 101810 / Mat9-16)</name>
    <dbReference type="NCBI Taxonomy" id="945713"/>
    <lineage>
        <taxon>Bacteria</taxon>
        <taxon>Pseudomonadati</taxon>
        <taxon>Ignavibacteriota</taxon>
        <taxon>Ignavibacteria</taxon>
        <taxon>Ignavibacteriales</taxon>
        <taxon>Ignavibacteriaceae</taxon>
        <taxon>Ignavibacterium</taxon>
    </lineage>
</organism>
<protein>
    <submittedName>
        <fullName evidence="3">Peptidase S8/S53 subtilisin kexin sedolisin</fullName>
    </submittedName>
</protein>
<name>I0AJ47_IGNAJ</name>
<reference evidence="3 4" key="1">
    <citation type="journal article" date="2012" name="Front. Microbiol.">
        <title>Complete genome of Ignavibacterium album, a metabolically versatile, flagellated, facultative anaerobe from the phylum Chlorobi.</title>
        <authorList>
            <person name="Liu Z."/>
            <person name="Frigaard N.-U."/>
            <person name="Vogl K."/>
            <person name="Iino T."/>
            <person name="Ohkuma M."/>
            <person name="Overmann J."/>
            <person name="Bryant D.A."/>
        </authorList>
    </citation>
    <scope>NUCLEOTIDE SEQUENCE [LARGE SCALE GENOMIC DNA]</scope>
    <source>
        <strain evidence="4">DSM 19864 / JCM 16511 / NBRC 101810 / Mat9-16</strain>
    </source>
</reference>
<keyword evidence="1" id="KW-0732">Signal</keyword>
<accession>I0AJ47</accession>
<dbReference type="HOGENOM" id="CLU_306484_0_0_10"/>
<feature type="domain" description="Secretion system C-terminal sorting" evidence="2">
    <location>
        <begin position="888"/>
        <end position="963"/>
    </location>
</feature>
<dbReference type="STRING" id="945713.IALB_1294"/>
<dbReference type="RefSeq" id="WP_014560159.1">
    <property type="nucleotide sequence ID" value="NC_017464.1"/>
</dbReference>
<feature type="chain" id="PRO_5003624153" evidence="1">
    <location>
        <begin position="19"/>
        <end position="966"/>
    </location>
</feature>
<evidence type="ECO:0000313" key="3">
    <source>
        <dbReference type="EMBL" id="AFH49004.1"/>
    </source>
</evidence>
<evidence type="ECO:0000256" key="1">
    <source>
        <dbReference type="SAM" id="SignalP"/>
    </source>
</evidence>
<dbReference type="OrthoDB" id="1490051at2"/>
<dbReference type="eggNOG" id="COG1404">
    <property type="taxonomic scope" value="Bacteria"/>
</dbReference>
<proteinExistence type="predicted"/>